<dbReference type="GO" id="GO:0106300">
    <property type="term" value="P:protein-DNA covalent cross-linking repair"/>
    <property type="evidence" value="ECO:0007669"/>
    <property type="project" value="InterPro"/>
</dbReference>
<dbReference type="Pfam" id="PF02586">
    <property type="entry name" value="SRAP"/>
    <property type="match status" value="1"/>
</dbReference>
<evidence type="ECO:0000256" key="1">
    <source>
        <dbReference type="ARBA" id="ARBA00008136"/>
    </source>
</evidence>
<sequence length="254" mass="28123">MCGRFFIAQAPEVFAAFYGYPERPNFPPRYNVAPTQPVPVVLHEQGGRHFRLVRWGFWPGWLKDPKDFPLVINARVETVLEKATFRGAIRHRRCVFLADGFYEWRREGTGRGATRTPFMIRRADGAPMALAGLWEAWMGADGSEIDTAAIVTTGANGTLAAIHDRMPAILAPEQVEPWLDARATDAMEAAALCRPCPDAWLRMDPVSPRVNDARNDDAGLIELVVRPRAGTPDPGGSPAERPRSSDEDVQGSLF</sequence>
<proteinExistence type="inferred from homology"/>
<keyword evidence="11" id="KW-1185">Reference proteome</keyword>
<reference evidence="10 11" key="1">
    <citation type="submission" date="2018-05" db="EMBL/GenBank/DDBJ databases">
        <title>Complete Genome Sequence of Methylobacterium sp. 17Sr1-43.</title>
        <authorList>
            <person name="Srinivasan S."/>
        </authorList>
    </citation>
    <scope>NUCLEOTIDE SEQUENCE [LARGE SCALE GENOMIC DNA]</scope>
    <source>
        <strain evidence="10 11">17Sr1-43</strain>
    </source>
</reference>
<dbReference type="EC" id="3.4.-.-" evidence="8"/>
<evidence type="ECO:0000256" key="3">
    <source>
        <dbReference type="ARBA" id="ARBA00022763"/>
    </source>
</evidence>
<dbReference type="GO" id="GO:0003697">
    <property type="term" value="F:single-stranded DNA binding"/>
    <property type="evidence" value="ECO:0007669"/>
    <property type="project" value="InterPro"/>
</dbReference>
<dbReference type="InterPro" id="IPR036590">
    <property type="entry name" value="SRAP-like"/>
</dbReference>
<protein>
    <recommendedName>
        <fullName evidence="8">Abasic site processing protein</fullName>
        <ecNumber evidence="8">3.4.-.-</ecNumber>
    </recommendedName>
</protein>
<dbReference type="SUPFAM" id="SSF143081">
    <property type="entry name" value="BB1717-like"/>
    <property type="match status" value="1"/>
</dbReference>
<organism evidence="10 11">
    <name type="scientific">Methylobacterium radiodurans</name>
    <dbReference type="NCBI Taxonomy" id="2202828"/>
    <lineage>
        <taxon>Bacteria</taxon>
        <taxon>Pseudomonadati</taxon>
        <taxon>Pseudomonadota</taxon>
        <taxon>Alphaproteobacteria</taxon>
        <taxon>Hyphomicrobiales</taxon>
        <taxon>Methylobacteriaceae</taxon>
        <taxon>Methylobacterium</taxon>
    </lineage>
</organism>
<dbReference type="AlphaFoldDB" id="A0A2U8VR74"/>
<name>A0A2U8VR74_9HYPH</name>
<evidence type="ECO:0000313" key="11">
    <source>
        <dbReference type="Proteomes" id="UP000246058"/>
    </source>
</evidence>
<dbReference type="EMBL" id="CP029551">
    <property type="protein sequence ID" value="AWN36135.1"/>
    <property type="molecule type" value="Genomic_DNA"/>
</dbReference>
<keyword evidence="4 8" id="KW-0378">Hydrolase</keyword>
<dbReference type="KEGG" id="meti:DK427_10685"/>
<dbReference type="RefSeq" id="WP_109951242.1">
    <property type="nucleotide sequence ID" value="NZ_CP029551.1"/>
</dbReference>
<dbReference type="PANTHER" id="PTHR13604">
    <property type="entry name" value="DC12-RELATED"/>
    <property type="match status" value="1"/>
</dbReference>
<evidence type="ECO:0000313" key="10">
    <source>
        <dbReference type="EMBL" id="AWN36135.1"/>
    </source>
</evidence>
<evidence type="ECO:0000256" key="4">
    <source>
        <dbReference type="ARBA" id="ARBA00022801"/>
    </source>
</evidence>
<evidence type="ECO:0000256" key="5">
    <source>
        <dbReference type="ARBA" id="ARBA00023124"/>
    </source>
</evidence>
<dbReference type="GO" id="GO:0008233">
    <property type="term" value="F:peptidase activity"/>
    <property type="evidence" value="ECO:0007669"/>
    <property type="project" value="UniProtKB-KW"/>
</dbReference>
<evidence type="ECO:0000256" key="7">
    <source>
        <dbReference type="ARBA" id="ARBA00023239"/>
    </source>
</evidence>
<dbReference type="InterPro" id="IPR003738">
    <property type="entry name" value="SRAP"/>
</dbReference>
<dbReference type="PANTHER" id="PTHR13604:SF0">
    <property type="entry name" value="ABASIC SITE PROCESSING PROTEIN HMCES"/>
    <property type="match status" value="1"/>
</dbReference>
<comment type="similarity">
    <text evidence="1 8">Belongs to the SOS response-associated peptidase family.</text>
</comment>
<keyword evidence="6" id="KW-0238">DNA-binding</keyword>
<dbReference type="Gene3D" id="3.90.1680.10">
    <property type="entry name" value="SOS response associated peptidase-like"/>
    <property type="match status" value="1"/>
</dbReference>
<evidence type="ECO:0000256" key="6">
    <source>
        <dbReference type="ARBA" id="ARBA00023125"/>
    </source>
</evidence>
<dbReference type="GO" id="GO:0006508">
    <property type="term" value="P:proteolysis"/>
    <property type="evidence" value="ECO:0007669"/>
    <property type="project" value="UniProtKB-KW"/>
</dbReference>
<evidence type="ECO:0000256" key="9">
    <source>
        <dbReference type="SAM" id="MobiDB-lite"/>
    </source>
</evidence>
<keyword evidence="5" id="KW-0190">Covalent protein-DNA linkage</keyword>
<dbReference type="Proteomes" id="UP000246058">
    <property type="component" value="Chromosome"/>
</dbReference>
<accession>A0A2U8VR74</accession>
<keyword evidence="7" id="KW-0456">Lyase</keyword>
<dbReference type="GO" id="GO:0016829">
    <property type="term" value="F:lyase activity"/>
    <property type="evidence" value="ECO:0007669"/>
    <property type="project" value="UniProtKB-KW"/>
</dbReference>
<evidence type="ECO:0000256" key="2">
    <source>
        <dbReference type="ARBA" id="ARBA00022670"/>
    </source>
</evidence>
<keyword evidence="2 8" id="KW-0645">Protease</keyword>
<keyword evidence="3" id="KW-0227">DNA damage</keyword>
<gene>
    <name evidence="10" type="ORF">DK427_10685</name>
</gene>
<feature type="region of interest" description="Disordered" evidence="9">
    <location>
        <begin position="223"/>
        <end position="254"/>
    </location>
</feature>
<evidence type="ECO:0000256" key="8">
    <source>
        <dbReference type="RuleBase" id="RU364100"/>
    </source>
</evidence>
<dbReference type="OrthoDB" id="9782620at2"/>